<dbReference type="EMBL" id="UGSJ01000001">
    <property type="protein sequence ID" value="SUA90117.1"/>
    <property type="molecule type" value="Genomic_DNA"/>
</dbReference>
<evidence type="ECO:0008006" key="5">
    <source>
        <dbReference type="Google" id="ProtNLM"/>
    </source>
</evidence>
<sequence length="283" mass="31553">MKFNVCIVRPPGYLHSSAFTELGELLNLGLRDLGRKSTLIENAIDPAATNIVIGCHLLSPEVADSLPESTVIVNTEPLGSVATEWKSAILGFGERFEMWDYSARNIEFLNGMPGGSRVRLLRLGYHRTLNRISRKMPRDIDVLFYGFVNERRKQVMDRLEAAGLKVVCVTGLYGAKRDDLIARSRVVLNMHFFDSHIFEIVRVFYLMTNGVAVVSEVGPTTSVDERYLQGIDASPYDELVDRCIALVKDDAARLALEKRARQTIARLPQAEVMGELLRPGTGA</sequence>
<dbReference type="EMBL" id="CP010310">
    <property type="protein sequence ID" value="AJC21204.1"/>
    <property type="molecule type" value="Genomic_DNA"/>
</dbReference>
<dbReference type="RefSeq" id="WP_039408528.1">
    <property type="nucleotide sequence ID" value="NZ_CP010310.2"/>
</dbReference>
<dbReference type="Proteomes" id="UP000254589">
    <property type="component" value="Unassembled WGS sequence"/>
</dbReference>
<reference evidence="1" key="2">
    <citation type="submission" date="2016-11" db="EMBL/GenBank/DDBJ databases">
        <title>Complete Genome Sequencing of Pandoraea pulmonicola DSM 16583.</title>
        <authorList>
            <person name="Chan K.-G."/>
        </authorList>
    </citation>
    <scope>NUCLEOTIDE SEQUENCE</scope>
    <source>
        <strain evidence="1">DSM 16583</strain>
    </source>
</reference>
<name>A0AAJ4ZB89_PANPU</name>
<proteinExistence type="predicted"/>
<reference evidence="2 4" key="3">
    <citation type="submission" date="2018-06" db="EMBL/GenBank/DDBJ databases">
        <authorList>
            <consortium name="Pathogen Informatics"/>
            <person name="Doyle S."/>
        </authorList>
    </citation>
    <scope>NUCLEOTIDE SEQUENCE [LARGE SCALE GENOMIC DNA]</scope>
    <source>
        <strain evidence="2 4">NCTC13159</strain>
    </source>
</reference>
<gene>
    <name evidence="2" type="ORF">NCTC13159_01596</name>
    <name evidence="1" type="ORF">RO07_13245</name>
</gene>
<dbReference type="AlphaFoldDB" id="A0AAJ4ZB89"/>
<dbReference type="KEGG" id="ppul:RO07_13245"/>
<organism evidence="2 4">
    <name type="scientific">Pandoraea pulmonicola</name>
    <dbReference type="NCBI Taxonomy" id="93221"/>
    <lineage>
        <taxon>Bacteria</taxon>
        <taxon>Pseudomonadati</taxon>
        <taxon>Pseudomonadota</taxon>
        <taxon>Betaproteobacteria</taxon>
        <taxon>Burkholderiales</taxon>
        <taxon>Burkholderiaceae</taxon>
        <taxon>Pandoraea</taxon>
    </lineage>
</organism>
<evidence type="ECO:0000313" key="4">
    <source>
        <dbReference type="Proteomes" id="UP000254589"/>
    </source>
</evidence>
<keyword evidence="3" id="KW-1185">Reference proteome</keyword>
<dbReference type="Proteomes" id="UP000035086">
    <property type="component" value="Chromosome"/>
</dbReference>
<accession>A0AAJ4ZB89</accession>
<protein>
    <recommendedName>
        <fullName evidence="5">Glycosyl transferases group 1</fullName>
    </recommendedName>
</protein>
<evidence type="ECO:0000313" key="1">
    <source>
        <dbReference type="EMBL" id="AJC21204.1"/>
    </source>
</evidence>
<evidence type="ECO:0000313" key="3">
    <source>
        <dbReference type="Proteomes" id="UP000035086"/>
    </source>
</evidence>
<evidence type="ECO:0000313" key="2">
    <source>
        <dbReference type="EMBL" id="SUA90117.1"/>
    </source>
</evidence>
<reference evidence="3" key="1">
    <citation type="submission" date="2014-12" db="EMBL/GenBank/DDBJ databases">
        <title>Complete Genome Sequencing of Pandoraea pulmonicola DSM 16583.</title>
        <authorList>
            <person name="Chan K.-G."/>
        </authorList>
    </citation>
    <scope>NUCLEOTIDE SEQUENCE [LARGE SCALE GENOMIC DNA]</scope>
    <source>
        <strain evidence="3">DSM 16583</strain>
    </source>
</reference>